<sequence length="498" mass="52951">MDGLPAATLDALPFSVAVIGPDGTIRFTNEAWSEFEAEAGATAGGVGSDYFRGIDTSEGEASASVAGIRGILDGERDRFAYEYPCHSPTDRRWFLMQAVSVDLDADRGVAVAHLDITDRKVAELEAERTAAERDAERETLQRVLDRVTGLYADVTRLLVEASDREDLVASVCDRFVDGPYRAATWFATASIGGGVQEAAAAGPDIDDPEAADAAESALDRGGVSVHETGDLAVATIPVAADGRSFGAFCVYADPTTFDDRERTLLAALGRMTGNALLAIERRHLLVGGTPAVLEFEVDDGDLTVAALAARTNATWEFRGAVGDEAASFYTVDASSETVDAVDPPEHTSLAVQEGGADSSFVEVVTDDPLPERVADHGASLRDLSVTPDGTAAITVEAPDQNAARSVFEAFEQTHDGVTLTGYQEDASRASADAPAADVGLTDRQREAVRRAYLGGYYDDPRRLSGDDLAEAMNVSRPTFHQHLRAAERKIISHHLDTN</sequence>
<organism evidence="7 8">
    <name type="scientific">Halocalculus aciditolerans</name>
    <dbReference type="NCBI Taxonomy" id="1383812"/>
    <lineage>
        <taxon>Archaea</taxon>
        <taxon>Methanobacteriati</taxon>
        <taxon>Methanobacteriota</taxon>
        <taxon>Stenosarchaea group</taxon>
        <taxon>Halobacteria</taxon>
        <taxon>Halobacteriales</taxon>
        <taxon>Halobacteriaceae</taxon>
        <taxon>Halocalculus</taxon>
    </lineage>
</organism>
<proteinExistence type="predicted"/>
<dbReference type="RefSeq" id="WP_188977654.1">
    <property type="nucleotide sequence ID" value="NZ_BMPG01000002.1"/>
</dbReference>
<dbReference type="OrthoDB" id="106505at2157"/>
<dbReference type="PANTHER" id="PTHR34236">
    <property type="entry name" value="DIMETHYL SULFOXIDE REDUCTASE TRANSCRIPTIONAL ACTIVATOR"/>
    <property type="match status" value="1"/>
</dbReference>
<dbReference type="Gene3D" id="3.30.450.40">
    <property type="match status" value="1"/>
</dbReference>
<dbReference type="InterPro" id="IPR013656">
    <property type="entry name" value="PAS_4"/>
</dbReference>
<keyword evidence="1" id="KW-0805">Transcription regulation</keyword>
<feature type="domain" description="HTH bat-type" evidence="4">
    <location>
        <begin position="440"/>
        <end position="491"/>
    </location>
</feature>
<evidence type="ECO:0000256" key="3">
    <source>
        <dbReference type="SAM" id="Coils"/>
    </source>
</evidence>
<dbReference type="Pfam" id="PF15915">
    <property type="entry name" value="BAT"/>
    <property type="match status" value="1"/>
</dbReference>
<evidence type="ECO:0000256" key="1">
    <source>
        <dbReference type="ARBA" id="ARBA00023015"/>
    </source>
</evidence>
<reference evidence="7" key="2">
    <citation type="submission" date="2020-09" db="EMBL/GenBank/DDBJ databases">
        <authorList>
            <person name="Sun Q."/>
            <person name="Ohkuma M."/>
        </authorList>
    </citation>
    <scope>NUCLEOTIDE SEQUENCE</scope>
    <source>
        <strain evidence="7">JCM 19596</strain>
    </source>
</reference>
<feature type="domain" description="PAS fold-4" evidence="5">
    <location>
        <begin position="9"/>
        <end position="120"/>
    </location>
</feature>
<dbReference type="AlphaFoldDB" id="A0A830F664"/>
<dbReference type="EMBL" id="BMPG01000002">
    <property type="protein sequence ID" value="GGL58315.1"/>
    <property type="molecule type" value="Genomic_DNA"/>
</dbReference>
<evidence type="ECO:0000256" key="2">
    <source>
        <dbReference type="ARBA" id="ARBA00023163"/>
    </source>
</evidence>
<evidence type="ECO:0000259" key="6">
    <source>
        <dbReference type="Pfam" id="PF15915"/>
    </source>
</evidence>
<feature type="coiled-coil region" evidence="3">
    <location>
        <begin position="114"/>
        <end position="141"/>
    </location>
</feature>
<evidence type="ECO:0000259" key="4">
    <source>
        <dbReference type="Pfam" id="PF04967"/>
    </source>
</evidence>
<dbReference type="PANTHER" id="PTHR34236:SF1">
    <property type="entry name" value="DIMETHYL SULFOXIDE REDUCTASE TRANSCRIPTIONAL ACTIVATOR"/>
    <property type="match status" value="1"/>
</dbReference>
<evidence type="ECO:0000259" key="5">
    <source>
        <dbReference type="Pfam" id="PF08448"/>
    </source>
</evidence>
<dbReference type="SUPFAM" id="SSF55781">
    <property type="entry name" value="GAF domain-like"/>
    <property type="match status" value="1"/>
</dbReference>
<accession>A0A830F664</accession>
<dbReference type="InterPro" id="IPR029016">
    <property type="entry name" value="GAF-like_dom_sf"/>
</dbReference>
<dbReference type="InterPro" id="IPR007050">
    <property type="entry name" value="HTH_bacterioopsin"/>
</dbReference>
<feature type="domain" description="Bacterioopsin transcriptional activator GAF and HTH associated" evidence="6">
    <location>
        <begin position="293"/>
        <end position="429"/>
    </location>
</feature>
<name>A0A830F664_9EURY</name>
<comment type="caution">
    <text evidence="7">The sequence shown here is derived from an EMBL/GenBank/DDBJ whole genome shotgun (WGS) entry which is preliminary data.</text>
</comment>
<evidence type="ECO:0000313" key="8">
    <source>
        <dbReference type="Proteomes" id="UP000607197"/>
    </source>
</evidence>
<reference evidence="7" key="1">
    <citation type="journal article" date="2014" name="Int. J. Syst. Evol. Microbiol.">
        <title>Complete genome sequence of Corynebacterium casei LMG S-19264T (=DSM 44701T), isolated from a smear-ripened cheese.</title>
        <authorList>
            <consortium name="US DOE Joint Genome Institute (JGI-PGF)"/>
            <person name="Walter F."/>
            <person name="Albersmeier A."/>
            <person name="Kalinowski J."/>
            <person name="Ruckert C."/>
        </authorList>
    </citation>
    <scope>NUCLEOTIDE SEQUENCE</scope>
    <source>
        <strain evidence="7">JCM 19596</strain>
    </source>
</reference>
<keyword evidence="8" id="KW-1185">Reference proteome</keyword>
<dbReference type="Proteomes" id="UP000607197">
    <property type="component" value="Unassembled WGS sequence"/>
</dbReference>
<evidence type="ECO:0000313" key="7">
    <source>
        <dbReference type="EMBL" id="GGL58315.1"/>
    </source>
</evidence>
<dbReference type="Gene3D" id="3.30.450.20">
    <property type="entry name" value="PAS domain"/>
    <property type="match status" value="1"/>
</dbReference>
<gene>
    <name evidence="7" type="ORF">GCM10009039_15720</name>
</gene>
<dbReference type="Pfam" id="PF08448">
    <property type="entry name" value="PAS_4"/>
    <property type="match status" value="1"/>
</dbReference>
<keyword evidence="3" id="KW-0175">Coiled coil</keyword>
<keyword evidence="2" id="KW-0804">Transcription</keyword>
<protein>
    <submittedName>
        <fullName evidence="7">Uncharacterized protein</fullName>
    </submittedName>
</protein>
<dbReference type="Pfam" id="PF04967">
    <property type="entry name" value="HTH_10"/>
    <property type="match status" value="1"/>
</dbReference>
<dbReference type="InterPro" id="IPR031803">
    <property type="entry name" value="BAT_GAF/HTH-assoc"/>
</dbReference>